<evidence type="ECO:0000313" key="5">
    <source>
        <dbReference type="Proteomes" id="UP000006786"/>
    </source>
</evidence>
<dbReference type="GO" id="GO:0003723">
    <property type="term" value="F:RNA binding"/>
    <property type="evidence" value="ECO:0007669"/>
    <property type="project" value="InterPro"/>
</dbReference>
<dbReference type="GO" id="GO:0033897">
    <property type="term" value="F:ribonuclease T2 activity"/>
    <property type="evidence" value="ECO:0007669"/>
    <property type="project" value="InterPro"/>
</dbReference>
<evidence type="ECO:0000256" key="2">
    <source>
        <dbReference type="RuleBase" id="RU004328"/>
    </source>
</evidence>
<dbReference type="EMBL" id="AMRM01000003">
    <property type="protein sequence ID" value="EKF20308.1"/>
    <property type="molecule type" value="Genomic_DNA"/>
</dbReference>
<protein>
    <submittedName>
        <fullName evidence="4">Ribonuclease T2</fullName>
    </submittedName>
</protein>
<dbReference type="PANTHER" id="PTHR11240">
    <property type="entry name" value="RIBONUCLEASE T2"/>
    <property type="match status" value="1"/>
</dbReference>
<dbReference type="PROSITE" id="PS00530">
    <property type="entry name" value="RNASE_T2_1"/>
    <property type="match status" value="1"/>
</dbReference>
<dbReference type="AlphaFoldDB" id="K2N869"/>
<dbReference type="SUPFAM" id="SSF55895">
    <property type="entry name" value="Ribonuclease Rh-like"/>
    <property type="match status" value="1"/>
</dbReference>
<dbReference type="PATRIC" id="fig|391937.3.peg.745"/>
<dbReference type="InterPro" id="IPR036430">
    <property type="entry name" value="RNase_T2-like_sf"/>
</dbReference>
<evidence type="ECO:0000313" key="4">
    <source>
        <dbReference type="EMBL" id="EKF20308.1"/>
    </source>
</evidence>
<dbReference type="STRING" id="391937.NA2_03602"/>
<feature type="signal peptide" evidence="3">
    <location>
        <begin position="1"/>
        <end position="24"/>
    </location>
</feature>
<reference evidence="4 5" key="1">
    <citation type="journal article" date="2012" name="J. Bacteriol.">
        <title>Genome Sequence of Nitratireductor pacificus Type Strain pht-3B.</title>
        <authorList>
            <person name="Lai Q."/>
            <person name="Li G."/>
            <person name="Shao Z."/>
        </authorList>
    </citation>
    <scope>NUCLEOTIDE SEQUENCE [LARGE SCALE GENOMIC DNA]</scope>
    <source>
        <strain evidence="5">pht-3B</strain>
    </source>
</reference>
<comment type="caution">
    <text evidence="4">The sequence shown here is derived from an EMBL/GenBank/DDBJ whole genome shotgun (WGS) entry which is preliminary data.</text>
</comment>
<dbReference type="InterPro" id="IPR039378">
    <property type="entry name" value="RNase_T2_prok"/>
</dbReference>
<comment type="similarity">
    <text evidence="1 2">Belongs to the RNase T2 family.</text>
</comment>
<dbReference type="CDD" id="cd01062">
    <property type="entry name" value="RNase_T2_prok"/>
    <property type="match status" value="1"/>
</dbReference>
<dbReference type="RefSeq" id="WP_008594303.1">
    <property type="nucleotide sequence ID" value="NZ_AMRM01000003.1"/>
</dbReference>
<gene>
    <name evidence="4" type="ORF">NA2_03602</name>
</gene>
<dbReference type="Proteomes" id="UP000006786">
    <property type="component" value="Unassembled WGS sequence"/>
</dbReference>
<feature type="chain" id="PRO_5003861892" evidence="3">
    <location>
        <begin position="25"/>
        <end position="222"/>
    </location>
</feature>
<evidence type="ECO:0000256" key="3">
    <source>
        <dbReference type="SAM" id="SignalP"/>
    </source>
</evidence>
<dbReference type="PANTHER" id="PTHR11240:SF22">
    <property type="entry name" value="RIBONUCLEASE T2"/>
    <property type="match status" value="1"/>
</dbReference>
<proteinExistence type="inferred from homology"/>
<dbReference type="Gene3D" id="3.90.730.10">
    <property type="entry name" value="Ribonuclease T2-like"/>
    <property type="match status" value="1"/>
</dbReference>
<dbReference type="eggNOG" id="COG3719">
    <property type="taxonomic scope" value="Bacteria"/>
</dbReference>
<accession>K2N869</accession>
<dbReference type="GO" id="GO:0006401">
    <property type="term" value="P:RNA catabolic process"/>
    <property type="evidence" value="ECO:0007669"/>
    <property type="project" value="TreeGrafter"/>
</dbReference>
<keyword evidence="3" id="KW-0732">Signal</keyword>
<sequence>MRKAMRLTACLYAALFAGSLPVGATEPGAAAGAFDFYVLSLSWSPSYCAAEGAEANRQQCGASRPYAFVVHGLWPQNERGYPEYCSSSQPERVPDDLVGQYRDIMPSGGLIGHQWRKHGSCSGLSQETYFALTRKARARVTVPEAFTRLDKPEMVDPQRVEAQFLTANPGLEGDAIAVTCDRRYLREVRICMTRDLEFRACEAVDRKHCRRDRVLMPPARGG</sequence>
<dbReference type="InterPro" id="IPR001568">
    <property type="entry name" value="RNase_T2-like"/>
</dbReference>
<dbReference type="OrthoDB" id="4720638at2"/>
<name>K2N869_9HYPH</name>
<organism evidence="4 5">
    <name type="scientific">Nitratireductor pacificus pht-3B</name>
    <dbReference type="NCBI Taxonomy" id="391937"/>
    <lineage>
        <taxon>Bacteria</taxon>
        <taxon>Pseudomonadati</taxon>
        <taxon>Pseudomonadota</taxon>
        <taxon>Alphaproteobacteria</taxon>
        <taxon>Hyphomicrobiales</taxon>
        <taxon>Phyllobacteriaceae</taxon>
        <taxon>Nitratireductor</taxon>
    </lineage>
</organism>
<evidence type="ECO:0000256" key="1">
    <source>
        <dbReference type="ARBA" id="ARBA00007469"/>
    </source>
</evidence>
<dbReference type="InterPro" id="IPR018188">
    <property type="entry name" value="RNase_T2_His_AS_1"/>
</dbReference>
<keyword evidence="5" id="KW-1185">Reference proteome</keyword>
<dbReference type="Pfam" id="PF00445">
    <property type="entry name" value="Ribonuclease_T2"/>
    <property type="match status" value="1"/>
</dbReference>